<accession>A0A9D1K4K1</accession>
<proteinExistence type="predicted"/>
<dbReference type="Proteomes" id="UP000824139">
    <property type="component" value="Unassembled WGS sequence"/>
</dbReference>
<comment type="caution">
    <text evidence="2">The sequence shown here is derived from an EMBL/GenBank/DDBJ whole genome shotgun (WGS) entry which is preliminary data.</text>
</comment>
<evidence type="ECO:0000313" key="2">
    <source>
        <dbReference type="EMBL" id="HIS82449.1"/>
    </source>
</evidence>
<evidence type="ECO:0000313" key="3">
    <source>
        <dbReference type="Proteomes" id="UP000824139"/>
    </source>
</evidence>
<reference evidence="2" key="2">
    <citation type="journal article" date="2021" name="PeerJ">
        <title>Extensive microbial diversity within the chicken gut microbiome revealed by metagenomics and culture.</title>
        <authorList>
            <person name="Gilroy R."/>
            <person name="Ravi A."/>
            <person name="Getino M."/>
            <person name="Pursley I."/>
            <person name="Horton D.L."/>
            <person name="Alikhan N.F."/>
            <person name="Baker D."/>
            <person name="Gharbi K."/>
            <person name="Hall N."/>
            <person name="Watson M."/>
            <person name="Adriaenssens E.M."/>
            <person name="Foster-Nyarko E."/>
            <person name="Jarju S."/>
            <person name="Secka A."/>
            <person name="Antonio M."/>
            <person name="Oren A."/>
            <person name="Chaudhuri R.R."/>
            <person name="La Ragione R."/>
            <person name="Hildebrand F."/>
            <person name="Pallen M.J."/>
        </authorList>
    </citation>
    <scope>NUCLEOTIDE SEQUENCE</scope>
    <source>
        <strain evidence="2">CHK152-2994</strain>
    </source>
</reference>
<dbReference type="AlphaFoldDB" id="A0A9D1K4K1"/>
<keyword evidence="1" id="KW-0732">Signal</keyword>
<sequence length="354" mass="41576">MKRIVLLLVLLLISSNAYTEARVIRTYRPIPYNRGFNPFVRPSSSYFGVGRYNFNNGYYGNYYNRYSNYNNNWRNSRYYYPTRYYNNNYPRPTYNNYYRPQNVNAFDKFHNLNRSIHRYNSSPTRVYRLNRSDIASNIKPVSYTTDANQKDPRLSLVEKNIYGKSFDHQEINLRLNRLEKSMFNKTYPSLSNEERIENLFVNYNKELQNAIPQELSELEKNVFKKTYEKEDDLSRVSRLEAQVLGAIQQGNLNKRVDVLKDAIASSQYSSPYGTCYGGYMPPMNTNKGIKNTLSRLGDMFGMGCPTGFSTQIPPYDTYHFDMQDGGNSEFYRDNYGYYYNNTNRATGTGIQILD</sequence>
<dbReference type="EMBL" id="DVJO01000051">
    <property type="protein sequence ID" value="HIS82449.1"/>
    <property type="molecule type" value="Genomic_DNA"/>
</dbReference>
<feature type="signal peptide" evidence="1">
    <location>
        <begin position="1"/>
        <end position="19"/>
    </location>
</feature>
<feature type="chain" id="PRO_5038591634" evidence="1">
    <location>
        <begin position="20"/>
        <end position="354"/>
    </location>
</feature>
<protein>
    <submittedName>
        <fullName evidence="2">Uncharacterized protein</fullName>
    </submittedName>
</protein>
<evidence type="ECO:0000256" key="1">
    <source>
        <dbReference type="SAM" id="SignalP"/>
    </source>
</evidence>
<name>A0A9D1K4K1_9BACT</name>
<reference evidence="2" key="1">
    <citation type="submission" date="2020-10" db="EMBL/GenBank/DDBJ databases">
        <authorList>
            <person name="Gilroy R."/>
        </authorList>
    </citation>
    <scope>NUCLEOTIDE SEQUENCE</scope>
    <source>
        <strain evidence="2">CHK152-2994</strain>
    </source>
</reference>
<gene>
    <name evidence="2" type="ORF">IAD41_02440</name>
</gene>
<organism evidence="2 3">
    <name type="scientific">Candidatus Scatenecus faecavium</name>
    <dbReference type="NCBI Taxonomy" id="2840915"/>
    <lineage>
        <taxon>Bacteria</taxon>
        <taxon>Candidatus Scatenecus</taxon>
    </lineage>
</organism>